<dbReference type="InterPro" id="IPR008391">
    <property type="entry name" value="AXE1_dom"/>
</dbReference>
<accession>A0A3S0A015</accession>
<feature type="active site" description="Charge relay system" evidence="1">
    <location>
        <position position="298"/>
    </location>
</feature>
<dbReference type="InterPro" id="IPR029058">
    <property type="entry name" value="AB_hydrolase_fold"/>
</dbReference>
<evidence type="ECO:0000256" key="1">
    <source>
        <dbReference type="PIRSR" id="PIRSR639069-1"/>
    </source>
</evidence>
<feature type="domain" description="Acetyl xylan esterase" evidence="3">
    <location>
        <begin position="9"/>
        <end position="311"/>
    </location>
</feature>
<dbReference type="SUPFAM" id="SSF53474">
    <property type="entry name" value="alpha/beta-Hydrolases"/>
    <property type="match status" value="1"/>
</dbReference>
<feature type="binding site" evidence="2">
    <location>
        <position position="94"/>
    </location>
    <ligand>
        <name>substrate</name>
    </ligand>
</feature>
<dbReference type="RefSeq" id="WP_126144641.1">
    <property type="nucleotide sequence ID" value="NZ_RXHU01000109.1"/>
</dbReference>
<comment type="caution">
    <text evidence="4">The sequence shown here is derived from an EMBL/GenBank/DDBJ whole genome shotgun (WGS) entry which is preliminary data.</text>
</comment>
<name>A0A3S0A015_9BACL</name>
<dbReference type="EMBL" id="RXHU01000109">
    <property type="protein sequence ID" value="RTE02996.1"/>
    <property type="molecule type" value="Genomic_DNA"/>
</dbReference>
<dbReference type="GO" id="GO:0052689">
    <property type="term" value="F:carboxylic ester hydrolase activity"/>
    <property type="evidence" value="ECO:0007669"/>
    <property type="project" value="TreeGrafter"/>
</dbReference>
<gene>
    <name evidence="4" type="ORF">EJQ19_28580</name>
</gene>
<dbReference type="Pfam" id="PF05448">
    <property type="entry name" value="AXE1"/>
    <property type="match status" value="1"/>
</dbReference>
<dbReference type="OrthoDB" id="9770528at2"/>
<dbReference type="AlphaFoldDB" id="A0A3S0A015"/>
<evidence type="ECO:0000313" key="5">
    <source>
        <dbReference type="Proteomes" id="UP000276128"/>
    </source>
</evidence>
<dbReference type="GO" id="GO:0005976">
    <property type="term" value="P:polysaccharide metabolic process"/>
    <property type="evidence" value="ECO:0007669"/>
    <property type="project" value="TreeGrafter"/>
</dbReference>
<dbReference type="PANTHER" id="PTHR40111:SF1">
    <property type="entry name" value="CEPHALOSPORIN-C DEACETYLASE"/>
    <property type="match status" value="1"/>
</dbReference>
<evidence type="ECO:0000313" key="4">
    <source>
        <dbReference type="EMBL" id="RTE02996.1"/>
    </source>
</evidence>
<dbReference type="Proteomes" id="UP000276128">
    <property type="component" value="Unassembled WGS sequence"/>
</dbReference>
<dbReference type="PANTHER" id="PTHR40111">
    <property type="entry name" value="CEPHALOSPORIN-C DEACETYLASE"/>
    <property type="match status" value="1"/>
</dbReference>
<evidence type="ECO:0000256" key="2">
    <source>
        <dbReference type="PIRSR" id="PIRSR639069-2"/>
    </source>
</evidence>
<protein>
    <submittedName>
        <fullName evidence="4">Acetylesterase</fullName>
    </submittedName>
</protein>
<dbReference type="Gene3D" id="3.40.50.1820">
    <property type="entry name" value="alpha/beta hydrolase"/>
    <property type="match status" value="1"/>
</dbReference>
<dbReference type="InterPro" id="IPR039069">
    <property type="entry name" value="CE7"/>
</dbReference>
<sequence length="318" mass="35166">MNAIAKRKSELQRYEAPVSLDAETVDAFWNAKLAESREVPLQAVRVQEHSLFPTVRVDKLIYAGHDGTPIHGWFLVPTHAGESKRPCILTFPGYTGDKGLPERYAQWLMLGYAVLAIDARGQTGETGNLLPDLTGAAPGWVSTNIMDKDRCYYLELALDVVRAAEIAAQQPEVDTNRIASMGSSQGGGMALLAGALSPHIRAVVANIPNMCHMDFGVLNSTGSLTEIARYVKRYPDKLEDVLATLAHFDIVNLAHRITAPVLMAVSWKDTVCMPETVYGAYNRLSCSKRIYDYPFNGHETGEEHQRKVMLFVQEIFAE</sequence>
<feature type="active site" description="Charge relay system" evidence="1">
    <location>
        <position position="269"/>
    </location>
</feature>
<reference evidence="4 5" key="1">
    <citation type="submission" date="2018-12" db="EMBL/GenBank/DDBJ databases">
        <title>Bacillus ochoae sp. nov., Paenibacillus whitsoniae sp. nov., Paenibacillus spiritus sp. nov. Isolated from the Mars Exploration Rover during spacecraft assembly.</title>
        <authorList>
            <person name="Seuylemezian A."/>
            <person name="Vaishampayan P."/>
        </authorList>
    </citation>
    <scope>NUCLEOTIDE SEQUENCE [LARGE SCALE GENOMIC DNA]</scope>
    <source>
        <strain evidence="4 5">MER 54</strain>
    </source>
</reference>
<keyword evidence="5" id="KW-1185">Reference proteome</keyword>
<feature type="active site" description="Nucleophile" evidence="1">
    <location>
        <position position="184"/>
    </location>
</feature>
<evidence type="ECO:0000259" key="3">
    <source>
        <dbReference type="Pfam" id="PF05448"/>
    </source>
</evidence>
<proteinExistence type="predicted"/>
<organism evidence="4 5">
    <name type="scientific">Paenibacillus whitsoniae</name>
    <dbReference type="NCBI Taxonomy" id="2496558"/>
    <lineage>
        <taxon>Bacteria</taxon>
        <taxon>Bacillati</taxon>
        <taxon>Bacillota</taxon>
        <taxon>Bacilli</taxon>
        <taxon>Bacillales</taxon>
        <taxon>Paenibacillaceae</taxon>
        <taxon>Paenibacillus</taxon>
    </lineage>
</organism>